<keyword evidence="2" id="KW-1185">Reference proteome</keyword>
<reference evidence="2" key="1">
    <citation type="journal article" date="2019" name="Int. J. Syst. Evol. Microbiol.">
        <title>The Global Catalogue of Microorganisms (GCM) 10K type strain sequencing project: providing services to taxonomists for standard genome sequencing and annotation.</title>
        <authorList>
            <consortium name="The Broad Institute Genomics Platform"/>
            <consortium name="The Broad Institute Genome Sequencing Center for Infectious Disease"/>
            <person name="Wu L."/>
            <person name="Ma J."/>
        </authorList>
    </citation>
    <scope>NUCLEOTIDE SEQUENCE [LARGE SCALE GENOMIC DNA]</scope>
    <source>
        <strain evidence="2">JCM 4737</strain>
    </source>
</reference>
<gene>
    <name evidence="1" type="ORF">GCM10010346_29820</name>
</gene>
<evidence type="ECO:0000313" key="1">
    <source>
        <dbReference type="EMBL" id="GHB04879.1"/>
    </source>
</evidence>
<evidence type="ECO:0000313" key="2">
    <source>
        <dbReference type="Proteomes" id="UP000599437"/>
    </source>
</evidence>
<proteinExistence type="predicted"/>
<dbReference type="Proteomes" id="UP000599437">
    <property type="component" value="Unassembled WGS sequence"/>
</dbReference>
<dbReference type="EMBL" id="BMVO01000008">
    <property type="protein sequence ID" value="GHB04879.1"/>
    <property type="molecule type" value="Genomic_DNA"/>
</dbReference>
<accession>A0ABQ3DNP4</accession>
<comment type="caution">
    <text evidence="1">The sequence shown here is derived from an EMBL/GenBank/DDBJ whole genome shotgun (WGS) entry which is preliminary data.</text>
</comment>
<protein>
    <submittedName>
        <fullName evidence="1">Uncharacterized protein</fullName>
    </submittedName>
</protein>
<organism evidence="1 2">
    <name type="scientific">Streptomyces chryseus</name>
    <dbReference type="NCBI Taxonomy" id="68186"/>
    <lineage>
        <taxon>Bacteria</taxon>
        <taxon>Bacillati</taxon>
        <taxon>Actinomycetota</taxon>
        <taxon>Actinomycetes</taxon>
        <taxon>Kitasatosporales</taxon>
        <taxon>Streptomycetaceae</taxon>
        <taxon>Streptomyces</taxon>
    </lineage>
</organism>
<sequence>MSQYAFELLAGLLPYSAATRRKVVPLPLLDEPQAVTRDPSSPSAATEAVAPMILGLKDLSS</sequence>
<name>A0ABQ3DNP4_9ACTN</name>